<dbReference type="InterPro" id="IPR029044">
    <property type="entry name" value="Nucleotide-diphossugar_trans"/>
</dbReference>
<dbReference type="InterPro" id="IPR002495">
    <property type="entry name" value="Glyco_trans_8"/>
</dbReference>
<evidence type="ECO:0000313" key="2">
    <source>
        <dbReference type="Proteomes" id="UP001320972"/>
    </source>
</evidence>
<dbReference type="Gene3D" id="3.90.550.10">
    <property type="entry name" value="Spore Coat Polysaccharide Biosynthesis Protein SpsA, Chain A"/>
    <property type="match status" value="1"/>
</dbReference>
<sequence length="257" mass="30126">MANRDYLPGTKTLFSSIEQNGQLSELDFTVICIGNLSAADAPECSDLNTTIDFIDASELGGFEYNTEILKRDYKYINQNKFLIYKLPYDEPVCYVDADMLCLNDISAIESFDPFSACINLGGDPPYPINERPMFNSGFFIFQPSEETFSDIQEFVTNFDKMTKFGDQRLFNEYMYTERGSDVNILSLDWNVTITVKHYRPDLWDFVESEGIKFLHYTTVKPWESPNFSDGLHRYYVDKRRQFRYRDEIEMWKNYHSS</sequence>
<gene>
    <name evidence="1" type="ORF">OB955_19975</name>
</gene>
<keyword evidence="2" id="KW-1185">Reference proteome</keyword>
<reference evidence="1 2" key="1">
    <citation type="submission" date="2022-09" db="EMBL/GenBank/DDBJ databases">
        <title>Enrichment on poylsaccharides allowed isolation of novel metabolic and taxonomic groups of Haloarchaea.</title>
        <authorList>
            <person name="Sorokin D.Y."/>
            <person name="Elcheninov A.G."/>
            <person name="Khizhniak T.V."/>
            <person name="Kolganova T.V."/>
            <person name="Kublanov I.V."/>
        </authorList>
    </citation>
    <scope>NUCLEOTIDE SEQUENCE [LARGE SCALE GENOMIC DNA]</scope>
    <source>
        <strain evidence="1 2">AArc-m2/3/4</strain>
    </source>
</reference>
<dbReference type="RefSeq" id="WP_338008871.1">
    <property type="nucleotide sequence ID" value="NZ_JAOPKB010000015.1"/>
</dbReference>
<dbReference type="SUPFAM" id="SSF53448">
    <property type="entry name" value="Nucleotide-diphospho-sugar transferases"/>
    <property type="match status" value="1"/>
</dbReference>
<dbReference type="EMBL" id="JAOPKB010000015">
    <property type="protein sequence ID" value="MCU4974992.1"/>
    <property type="molecule type" value="Genomic_DNA"/>
</dbReference>
<dbReference type="GO" id="GO:0016740">
    <property type="term" value="F:transferase activity"/>
    <property type="evidence" value="ECO:0007669"/>
    <property type="project" value="UniProtKB-KW"/>
</dbReference>
<organism evidence="1 2">
    <name type="scientific">Natronoglomus mannanivorans</name>
    <dbReference type="NCBI Taxonomy" id="2979990"/>
    <lineage>
        <taxon>Archaea</taxon>
        <taxon>Methanobacteriati</taxon>
        <taxon>Methanobacteriota</taxon>
        <taxon>Stenosarchaea group</taxon>
        <taxon>Halobacteria</taxon>
        <taxon>Halobacteriales</taxon>
        <taxon>Natrialbaceae</taxon>
        <taxon>Natronoglomus</taxon>
    </lineage>
</organism>
<dbReference type="PANTHER" id="PTHR11183">
    <property type="entry name" value="GLYCOGENIN SUBFAMILY MEMBER"/>
    <property type="match status" value="1"/>
</dbReference>
<comment type="caution">
    <text evidence="1">The sequence shown here is derived from an EMBL/GenBank/DDBJ whole genome shotgun (WGS) entry which is preliminary data.</text>
</comment>
<protein>
    <submittedName>
        <fullName evidence="1">Nucleotide-diphospho-sugar transferase</fullName>
    </submittedName>
</protein>
<name>A0ABT2QJD2_9EURY</name>
<accession>A0ABT2QJD2</accession>
<evidence type="ECO:0000313" key="1">
    <source>
        <dbReference type="EMBL" id="MCU4974992.1"/>
    </source>
</evidence>
<dbReference type="InterPro" id="IPR050587">
    <property type="entry name" value="GNT1/Glycosyltrans_8"/>
</dbReference>
<proteinExistence type="predicted"/>
<keyword evidence="1" id="KW-0808">Transferase</keyword>
<dbReference type="Proteomes" id="UP001320972">
    <property type="component" value="Unassembled WGS sequence"/>
</dbReference>
<dbReference type="Pfam" id="PF01501">
    <property type="entry name" value="Glyco_transf_8"/>
    <property type="match status" value="1"/>
</dbReference>